<dbReference type="InterPro" id="IPR021150">
    <property type="entry name" value="Ubiq_cyt_c_chap"/>
</dbReference>
<accession>A0ABX1CR05</accession>
<comment type="similarity">
    <text evidence="1">Belongs to the CBP3 family.</text>
</comment>
<evidence type="ECO:0000259" key="3">
    <source>
        <dbReference type="Pfam" id="PF03981"/>
    </source>
</evidence>
<comment type="similarity">
    <text evidence="2">Belongs to the UPF0174 family.</text>
</comment>
<name>A0ABX1CR05_9SPHN</name>
<gene>
    <name evidence="4" type="ORF">HBH26_14000</name>
</gene>
<evidence type="ECO:0000256" key="1">
    <source>
        <dbReference type="ARBA" id="ARBA00006407"/>
    </source>
</evidence>
<dbReference type="PANTHER" id="PTHR12184">
    <property type="entry name" value="UBIQUINOL-CYTOCHROME C REDUCTASE COMPLEX ASSEMBLY FACTOR 1 FAMILY MEMBER"/>
    <property type="match status" value="1"/>
</dbReference>
<dbReference type="Proteomes" id="UP000732399">
    <property type="component" value="Unassembled WGS sequence"/>
</dbReference>
<dbReference type="PANTHER" id="PTHR12184:SF1">
    <property type="entry name" value="UBIQUINOL-CYTOCHROME-C REDUCTASE COMPLEX ASSEMBLY FACTOR 1"/>
    <property type="match status" value="1"/>
</dbReference>
<dbReference type="Pfam" id="PF03981">
    <property type="entry name" value="Ubiq_cyt_C_chap"/>
    <property type="match status" value="1"/>
</dbReference>
<evidence type="ECO:0000313" key="4">
    <source>
        <dbReference type="EMBL" id="NJR79696.1"/>
    </source>
</evidence>
<feature type="domain" description="Ubiquinol-cytochrome c chaperone" evidence="3">
    <location>
        <begin position="64"/>
        <end position="194"/>
    </location>
</feature>
<protein>
    <submittedName>
        <fullName evidence="4">Ubiquinol-cytochrome C chaperone</fullName>
    </submittedName>
</protein>
<evidence type="ECO:0000313" key="5">
    <source>
        <dbReference type="Proteomes" id="UP000732399"/>
    </source>
</evidence>
<organism evidence="4 5">
    <name type="scientific">Sphingomonas corticis</name>
    <dbReference type="NCBI Taxonomy" id="2722791"/>
    <lineage>
        <taxon>Bacteria</taxon>
        <taxon>Pseudomonadati</taxon>
        <taxon>Pseudomonadota</taxon>
        <taxon>Alphaproteobacteria</taxon>
        <taxon>Sphingomonadales</taxon>
        <taxon>Sphingomonadaceae</taxon>
        <taxon>Sphingomonas</taxon>
    </lineage>
</organism>
<keyword evidence="5" id="KW-1185">Reference proteome</keyword>
<dbReference type="InterPro" id="IPR007129">
    <property type="entry name" value="Ubiqinol_cyt_c_chaperone_CPB3"/>
</dbReference>
<evidence type="ECO:0000256" key="2">
    <source>
        <dbReference type="ARBA" id="ARBA00006436"/>
    </source>
</evidence>
<reference evidence="4 5" key="1">
    <citation type="submission" date="2020-03" db="EMBL/GenBank/DDBJ databases">
        <authorList>
            <person name="Wang L."/>
            <person name="He N."/>
            <person name="Li Y."/>
            <person name="Fang Y."/>
            <person name="Zhang F."/>
        </authorList>
    </citation>
    <scope>NUCLEOTIDE SEQUENCE [LARGE SCALE GENOMIC DNA]</scope>
    <source>
        <strain evidence="4 5">36D10-4-7</strain>
    </source>
</reference>
<comment type="caution">
    <text evidence="4">The sequence shown here is derived from an EMBL/GenBank/DDBJ whole genome shotgun (WGS) entry which is preliminary data.</text>
</comment>
<proteinExistence type="inferred from homology"/>
<sequence length="198" mass="21515">MDAARPTQAARASITFPVAAGAPLTFLARLFPRLFGRHDPTAALPLYDAVIARARRPHWYLDGHVPDTLDGRFDMVAAILSIVLLRLEREEDAVAATIPLTERFVDDMDAQVRQIGFGDMVVGKHVGRMMGMLGGRLGAYRDGLAQDDAALDAALVRNLYRGEAPDAAALAHVRDELKALHTALADWPRAALDEGKLP</sequence>
<dbReference type="EMBL" id="JAAVJH010000009">
    <property type="protein sequence ID" value="NJR79696.1"/>
    <property type="molecule type" value="Genomic_DNA"/>
</dbReference>